<evidence type="ECO:0000256" key="3">
    <source>
        <dbReference type="ARBA" id="ARBA00008785"/>
    </source>
</evidence>
<reference evidence="8" key="1">
    <citation type="submission" date="2018-06" db="EMBL/GenBank/DDBJ databases">
        <authorList>
            <person name="Zhirakovskaya E."/>
        </authorList>
    </citation>
    <scope>NUCLEOTIDE SEQUENCE</scope>
</reference>
<accession>A0A3B0Y336</accession>
<dbReference type="Gene3D" id="3.40.50.10380">
    <property type="entry name" value="Malic enzyme, N-terminal domain"/>
    <property type="match status" value="1"/>
</dbReference>
<sequence>MSSPTKKIPAEDASTELRGYERLKSAEFNKGTAFTEEERERYGLRGLLPAGVSDAKNQEERALANLRRKGSDIERYVFLQALAGRNERLFYRLVIDHIDELMPLIYTPTVGQACQEFAHIFRQPKGFYITPGDRGSIRNILKNWPESDVRMIVITDGERILGLGDLGANGMGIPIGKLSLYTACAGIAPKQCLPVMLDTGTNNQTLCNDPLYLGIKQPRIKGVEYDELIEEFVLAVQEAFPLALIQFEDFLTPNAYALLNRYRDRVLCFNDDIQGTAAVVLAGVLASSRITGNEFTDLRIMFLGAGSAATGIADLLQAALIQVGLDEKTARERLWFVGRSGLMVKSSDNLRSHNISYAHNVPSVSFDEAIRQIRPHVLIGATGNPGVFTEEIIRLFAQINEQPVIFALSNPTSRAECTAEQAYEWTEGRAIFSSGSPFDDVTYGGKLYRPGQGNNAYVFPGTGLGAIACHARTISDGMFLEAARVLSEMVCEADLATRTAYPALSSIRQVSLAIAVAVAEQAYKEGLAQLERPDDLQQMIADLMYEPAY</sequence>
<dbReference type="InterPro" id="IPR015884">
    <property type="entry name" value="Malic_enzyme_CS"/>
</dbReference>
<keyword evidence="4" id="KW-0479">Metal-binding</keyword>
<dbReference type="InterPro" id="IPR012302">
    <property type="entry name" value="Malic_NAD-bd"/>
</dbReference>
<dbReference type="GO" id="GO:0006108">
    <property type="term" value="P:malate metabolic process"/>
    <property type="evidence" value="ECO:0007669"/>
    <property type="project" value="TreeGrafter"/>
</dbReference>
<dbReference type="PRINTS" id="PR00072">
    <property type="entry name" value="MALOXRDTASE"/>
</dbReference>
<dbReference type="CDD" id="cd05312">
    <property type="entry name" value="NAD_bind_1_malic_enz"/>
    <property type="match status" value="1"/>
</dbReference>
<dbReference type="SMART" id="SM01274">
    <property type="entry name" value="malic"/>
    <property type="match status" value="1"/>
</dbReference>
<dbReference type="GO" id="GO:0046872">
    <property type="term" value="F:metal ion binding"/>
    <property type="evidence" value="ECO:0007669"/>
    <property type="project" value="UniProtKB-KW"/>
</dbReference>
<dbReference type="PANTHER" id="PTHR23406:SF90">
    <property type="entry name" value="MALIC ENZYME-RELATED"/>
    <property type="match status" value="1"/>
</dbReference>
<dbReference type="SUPFAM" id="SSF51735">
    <property type="entry name" value="NAD(P)-binding Rossmann-fold domains"/>
    <property type="match status" value="1"/>
</dbReference>
<dbReference type="InterPro" id="IPR046346">
    <property type="entry name" value="Aminoacid_DH-like_N_sf"/>
</dbReference>
<proteinExistence type="inferred from homology"/>
<dbReference type="Pfam" id="PF03949">
    <property type="entry name" value="Malic_M"/>
    <property type="match status" value="1"/>
</dbReference>
<evidence type="ECO:0000313" key="8">
    <source>
        <dbReference type="EMBL" id="VAW69782.1"/>
    </source>
</evidence>
<dbReference type="SMART" id="SM00919">
    <property type="entry name" value="Malic_M"/>
    <property type="match status" value="1"/>
</dbReference>
<dbReference type="PANTHER" id="PTHR23406">
    <property type="entry name" value="MALIC ENZYME-RELATED"/>
    <property type="match status" value="1"/>
</dbReference>
<comment type="cofactor">
    <cofactor evidence="2">
        <name>Mg(2+)</name>
        <dbReference type="ChEBI" id="CHEBI:18420"/>
    </cofactor>
</comment>
<dbReference type="GO" id="GO:0051287">
    <property type="term" value="F:NAD binding"/>
    <property type="evidence" value="ECO:0007669"/>
    <property type="project" value="InterPro"/>
</dbReference>
<dbReference type="InterPro" id="IPR037062">
    <property type="entry name" value="Malic_N_dom_sf"/>
</dbReference>
<dbReference type="PROSITE" id="PS00331">
    <property type="entry name" value="MALIC_ENZYMES"/>
    <property type="match status" value="1"/>
</dbReference>
<dbReference type="SUPFAM" id="SSF53223">
    <property type="entry name" value="Aminoacid dehydrogenase-like, N-terminal domain"/>
    <property type="match status" value="1"/>
</dbReference>
<comment type="similarity">
    <text evidence="3">Belongs to the malic enzymes family.</text>
</comment>
<dbReference type="AlphaFoldDB" id="A0A3B0Y336"/>
<comment type="cofactor">
    <cofactor evidence="1">
        <name>Mn(2+)</name>
        <dbReference type="ChEBI" id="CHEBI:29035"/>
    </cofactor>
</comment>
<evidence type="ECO:0000259" key="6">
    <source>
        <dbReference type="SMART" id="SM00919"/>
    </source>
</evidence>
<evidence type="ECO:0000256" key="1">
    <source>
        <dbReference type="ARBA" id="ARBA00001936"/>
    </source>
</evidence>
<dbReference type="InterPro" id="IPR036291">
    <property type="entry name" value="NAD(P)-bd_dom_sf"/>
</dbReference>
<dbReference type="Gene3D" id="3.40.50.720">
    <property type="entry name" value="NAD(P)-binding Rossmann-like Domain"/>
    <property type="match status" value="1"/>
</dbReference>
<dbReference type="InterPro" id="IPR001891">
    <property type="entry name" value="Malic_OxRdtase"/>
</dbReference>
<feature type="domain" description="Malic enzyme N-terminal" evidence="7">
    <location>
        <begin position="83"/>
        <end position="263"/>
    </location>
</feature>
<feature type="domain" description="Malic enzyme NAD-binding" evidence="6">
    <location>
        <begin position="273"/>
        <end position="523"/>
    </location>
</feature>
<dbReference type="GO" id="GO:0004473">
    <property type="term" value="F:malate dehydrogenase (decarboxylating) (NADP+) activity"/>
    <property type="evidence" value="ECO:0007669"/>
    <property type="project" value="TreeGrafter"/>
</dbReference>
<dbReference type="FunFam" id="3.40.50.720:FF:000060">
    <property type="entry name" value="Malic enzyme"/>
    <property type="match status" value="1"/>
</dbReference>
<protein>
    <submittedName>
        <fullName evidence="8">NAD-dependent malic enzyme</fullName>
        <ecNumber evidence="8">1.1.1.38</ecNumber>
    </submittedName>
</protein>
<evidence type="ECO:0000259" key="7">
    <source>
        <dbReference type="SMART" id="SM01274"/>
    </source>
</evidence>
<evidence type="ECO:0000256" key="5">
    <source>
        <dbReference type="ARBA" id="ARBA00023002"/>
    </source>
</evidence>
<dbReference type="PIRSF" id="PIRSF000106">
    <property type="entry name" value="ME"/>
    <property type="match status" value="1"/>
</dbReference>
<name>A0A3B0Y336_9ZZZZ</name>
<organism evidence="8">
    <name type="scientific">hydrothermal vent metagenome</name>
    <dbReference type="NCBI Taxonomy" id="652676"/>
    <lineage>
        <taxon>unclassified sequences</taxon>
        <taxon>metagenomes</taxon>
        <taxon>ecological metagenomes</taxon>
    </lineage>
</organism>
<dbReference type="Pfam" id="PF00390">
    <property type="entry name" value="malic"/>
    <property type="match status" value="1"/>
</dbReference>
<evidence type="ECO:0000256" key="4">
    <source>
        <dbReference type="ARBA" id="ARBA00022723"/>
    </source>
</evidence>
<keyword evidence="5 8" id="KW-0560">Oxidoreductase</keyword>
<dbReference type="InterPro" id="IPR012301">
    <property type="entry name" value="Malic_N_dom"/>
</dbReference>
<dbReference type="EMBL" id="UOFI01000173">
    <property type="protein sequence ID" value="VAW69782.1"/>
    <property type="molecule type" value="Genomic_DNA"/>
</dbReference>
<dbReference type="EC" id="1.1.1.38" evidence="8"/>
<evidence type="ECO:0000256" key="2">
    <source>
        <dbReference type="ARBA" id="ARBA00001946"/>
    </source>
</evidence>
<dbReference type="NCBIfam" id="NF010052">
    <property type="entry name" value="PRK13529.1"/>
    <property type="match status" value="1"/>
</dbReference>
<gene>
    <name evidence="8" type="ORF">MNBD_GAMMA09-2330</name>
</gene>